<dbReference type="GO" id="GO:0016301">
    <property type="term" value="F:kinase activity"/>
    <property type="evidence" value="ECO:0007669"/>
    <property type="project" value="UniProtKB-KW"/>
</dbReference>
<comment type="catalytic activity">
    <reaction evidence="20">
        <text>L-seryl-[protein] + ATP = O-phospho-L-seryl-[protein] + ADP + H(+)</text>
        <dbReference type="Rhea" id="RHEA:17989"/>
        <dbReference type="Rhea" id="RHEA-COMP:9863"/>
        <dbReference type="Rhea" id="RHEA-COMP:11604"/>
        <dbReference type="ChEBI" id="CHEBI:15378"/>
        <dbReference type="ChEBI" id="CHEBI:29999"/>
        <dbReference type="ChEBI" id="CHEBI:30616"/>
        <dbReference type="ChEBI" id="CHEBI:83421"/>
        <dbReference type="ChEBI" id="CHEBI:456216"/>
        <dbReference type="EC" id="2.7.11.22"/>
    </reaction>
</comment>
<keyword evidence="5" id="KW-0808">Transferase</keyword>
<name>A0ABQ8MIR3_LABRO</name>
<keyword evidence="16" id="KW-0010">Activator</keyword>
<evidence type="ECO:0000256" key="11">
    <source>
        <dbReference type="ARBA" id="ARBA00022833"/>
    </source>
</evidence>
<keyword evidence="4" id="KW-0723">Serine/threonine-protein kinase</keyword>
<dbReference type="InterPro" id="IPR000719">
    <property type="entry name" value="Prot_kinase_dom"/>
</dbReference>
<evidence type="ECO:0000256" key="10">
    <source>
        <dbReference type="ARBA" id="ARBA00022777"/>
    </source>
</evidence>
<reference evidence="26 27" key="1">
    <citation type="submission" date="2022-01" db="EMBL/GenBank/DDBJ databases">
        <title>A high-quality chromosome-level genome assembly of rohu carp, Labeo rohita.</title>
        <authorList>
            <person name="Arick M.A. II"/>
            <person name="Hsu C.-Y."/>
            <person name="Magbanua Z."/>
            <person name="Pechanova O."/>
            <person name="Grover C."/>
            <person name="Miller E."/>
            <person name="Thrash A."/>
            <person name="Ezzel L."/>
            <person name="Alam S."/>
            <person name="Benzie J."/>
            <person name="Hamilton M."/>
            <person name="Karsi A."/>
            <person name="Lawrence M.L."/>
            <person name="Peterson D.G."/>
        </authorList>
    </citation>
    <scope>NUCLEOTIDE SEQUENCE [LARGE SCALE GENOMIC DNA]</scope>
    <source>
        <strain evidence="27">BAU-BD-2019</strain>
        <tissue evidence="26">Blood</tissue>
    </source>
</reference>
<dbReference type="PROSITE" id="PS50011">
    <property type="entry name" value="PROTEIN_KINASE_DOM"/>
    <property type="match status" value="1"/>
</dbReference>
<dbReference type="PANTHER" id="PTHR10071:SF190">
    <property type="entry name" value="ERYTHROID TRANSCRIPTION FACTOR"/>
    <property type="match status" value="1"/>
</dbReference>
<keyword evidence="14" id="KW-0969">Cilium</keyword>
<feature type="domain" description="Protein kinase" evidence="24">
    <location>
        <begin position="45"/>
        <end position="308"/>
    </location>
</feature>
<feature type="compositionally biased region" description="Polar residues" evidence="23">
    <location>
        <begin position="385"/>
        <end position="400"/>
    </location>
</feature>
<dbReference type="EMBL" id="JACTAM010000008">
    <property type="protein sequence ID" value="KAI2662066.1"/>
    <property type="molecule type" value="Genomic_DNA"/>
</dbReference>
<dbReference type="SUPFAM" id="SSF57716">
    <property type="entry name" value="Glucocorticoid receptor-like (DNA-binding domain)"/>
    <property type="match status" value="2"/>
</dbReference>
<evidence type="ECO:0000256" key="12">
    <source>
        <dbReference type="ARBA" id="ARBA00022840"/>
    </source>
</evidence>
<keyword evidence="10 26" id="KW-0418">Kinase</keyword>
<dbReference type="Pfam" id="PF00320">
    <property type="entry name" value="GATA"/>
    <property type="match status" value="2"/>
</dbReference>
<keyword evidence="17" id="KW-0804">Transcription</keyword>
<keyword evidence="9 21" id="KW-0863">Zinc-finger</keyword>
<dbReference type="PANTHER" id="PTHR10071">
    <property type="entry name" value="TRANSCRIPTION FACTOR GATA FAMILY MEMBER"/>
    <property type="match status" value="1"/>
</dbReference>
<keyword evidence="18" id="KW-0539">Nucleus</keyword>
<evidence type="ECO:0000256" key="22">
    <source>
        <dbReference type="PROSITE-ProRule" id="PRU10141"/>
    </source>
</evidence>
<evidence type="ECO:0000256" key="3">
    <source>
        <dbReference type="ARBA" id="ARBA00012425"/>
    </source>
</evidence>
<accession>A0ABQ8MIR3</accession>
<keyword evidence="6" id="KW-0479">Metal-binding</keyword>
<dbReference type="InterPro" id="IPR000679">
    <property type="entry name" value="Znf_GATA"/>
</dbReference>
<comment type="caution">
    <text evidence="26">The sequence shown here is derived from an EMBL/GenBank/DDBJ whole genome shotgun (WGS) entry which is preliminary data.</text>
</comment>
<evidence type="ECO:0000256" key="19">
    <source>
        <dbReference type="ARBA" id="ARBA00047811"/>
    </source>
</evidence>
<keyword evidence="15" id="KW-0238">DNA-binding</keyword>
<protein>
    <recommendedName>
        <fullName evidence="3">cyclin-dependent kinase</fullName>
        <ecNumber evidence="3">2.7.11.22</ecNumber>
    </recommendedName>
</protein>
<dbReference type="InterPro" id="IPR013088">
    <property type="entry name" value="Znf_NHR/GATA"/>
</dbReference>
<dbReference type="Gene3D" id="3.30.200.20">
    <property type="entry name" value="Phosphorylase Kinase, domain 1"/>
    <property type="match status" value="1"/>
</dbReference>
<evidence type="ECO:0000256" key="2">
    <source>
        <dbReference type="ARBA" id="ARBA00004138"/>
    </source>
</evidence>
<evidence type="ECO:0000256" key="15">
    <source>
        <dbReference type="ARBA" id="ARBA00023125"/>
    </source>
</evidence>
<feature type="region of interest" description="Disordered" evidence="23">
    <location>
        <begin position="693"/>
        <end position="714"/>
    </location>
</feature>
<evidence type="ECO:0000256" key="8">
    <source>
        <dbReference type="ARBA" id="ARBA00022741"/>
    </source>
</evidence>
<evidence type="ECO:0000256" key="9">
    <source>
        <dbReference type="ARBA" id="ARBA00022771"/>
    </source>
</evidence>
<evidence type="ECO:0000313" key="27">
    <source>
        <dbReference type="Proteomes" id="UP000830375"/>
    </source>
</evidence>
<dbReference type="Gene3D" id="1.10.510.10">
    <property type="entry name" value="Transferase(Phosphotransferase) domain 1"/>
    <property type="match status" value="2"/>
</dbReference>
<dbReference type="PROSITE" id="PS00108">
    <property type="entry name" value="PROTEIN_KINASE_ST"/>
    <property type="match status" value="1"/>
</dbReference>
<keyword evidence="8 22" id="KW-0547">Nucleotide-binding</keyword>
<feature type="region of interest" description="Disordered" evidence="23">
    <location>
        <begin position="502"/>
        <end position="542"/>
    </location>
</feature>
<evidence type="ECO:0000256" key="5">
    <source>
        <dbReference type="ARBA" id="ARBA00022679"/>
    </source>
</evidence>
<evidence type="ECO:0000256" key="23">
    <source>
        <dbReference type="SAM" id="MobiDB-lite"/>
    </source>
</evidence>
<feature type="compositionally biased region" description="Low complexity" evidence="23">
    <location>
        <begin position="502"/>
        <end position="519"/>
    </location>
</feature>
<evidence type="ECO:0000256" key="4">
    <source>
        <dbReference type="ARBA" id="ARBA00022527"/>
    </source>
</evidence>
<dbReference type="PROSITE" id="PS00107">
    <property type="entry name" value="PROTEIN_KINASE_ATP"/>
    <property type="match status" value="1"/>
</dbReference>
<evidence type="ECO:0000256" key="1">
    <source>
        <dbReference type="ARBA" id="ARBA00004123"/>
    </source>
</evidence>
<evidence type="ECO:0000256" key="6">
    <source>
        <dbReference type="ARBA" id="ARBA00022723"/>
    </source>
</evidence>
<comment type="catalytic activity">
    <reaction evidence="19">
        <text>L-threonyl-[protein] + ATP = O-phospho-L-threonyl-[protein] + ADP + H(+)</text>
        <dbReference type="Rhea" id="RHEA:46608"/>
        <dbReference type="Rhea" id="RHEA-COMP:11060"/>
        <dbReference type="Rhea" id="RHEA-COMP:11605"/>
        <dbReference type="ChEBI" id="CHEBI:15378"/>
        <dbReference type="ChEBI" id="CHEBI:30013"/>
        <dbReference type="ChEBI" id="CHEBI:30616"/>
        <dbReference type="ChEBI" id="CHEBI:61977"/>
        <dbReference type="ChEBI" id="CHEBI:456216"/>
        <dbReference type="EC" id="2.7.11.22"/>
    </reaction>
</comment>
<evidence type="ECO:0000256" key="14">
    <source>
        <dbReference type="ARBA" id="ARBA00023069"/>
    </source>
</evidence>
<keyword evidence="13" id="KW-0805">Transcription regulation</keyword>
<dbReference type="Pfam" id="PF00069">
    <property type="entry name" value="Pkinase"/>
    <property type="match status" value="1"/>
</dbReference>
<dbReference type="EC" id="2.7.11.22" evidence="3"/>
<dbReference type="InterPro" id="IPR039355">
    <property type="entry name" value="Transcription_factor_GATA"/>
</dbReference>
<evidence type="ECO:0000259" key="25">
    <source>
        <dbReference type="PROSITE" id="PS50114"/>
    </source>
</evidence>
<evidence type="ECO:0000256" key="16">
    <source>
        <dbReference type="ARBA" id="ARBA00023159"/>
    </source>
</evidence>
<evidence type="ECO:0000256" key="13">
    <source>
        <dbReference type="ARBA" id="ARBA00023015"/>
    </source>
</evidence>
<sequence length="796" mass="88825">MNKSERGRFKKTFVYCRLLYGNDLHGNCYSLQQSIILCCGGMDQYSILGRIGEGAHGIVFKAKHIETGETVALKKVALRRLEDGIPNQALREIKALQEIEDNQYVVKLKDVFPHGTGFVLVFEYMLSDLSEVIRNSQRPLTASQVKGYMMMLLKGVAFCHENSIMHRDLKPANLLISSTGHLKIADFGLARLFSNEGDRLYSHQVATRAVGCIFGELLNNSPLFPGENDIEQLCCVLRVLGTPNQKVWPEITELPDYNKITFKENPPIPLEEIVPDTSPQAVDLLKKFLVYPSKQRISARQALLHPYFFTDPLPAHHSELPIPQRGGKHSRQRMQPPYEFTVDRPLHESLVDPSSIQRHARSCFHPQCQSTETFTHKVLTHQRRSSSSQTPALQTEQISSEVMPAYPPDSSYMVHTEEGSMFPCPDADHSSLPSLFSSPVHGRPSGAFQNSPVYPVYSSPFLGNLSWLESSNSPSLTNLFPSSPSSWHSSAFSKTSSSSFHGSTALSSSRPPRSAFPSPIQHQKETFGVQESVKGERLSPPGGGELFGGVFSPSVSGVYAQTHSSKTHSQPLTHYSPYGSFTQDYNSPLLYTPSSFSPKLCNKMKFSPLEPRECVNCGATATPLWRRDGTGHYLCNACGLYHKMNGQNRPLIRPKKRLTSTTTLWRRNSSGEPVCNACGLYFKLHNVNRPLTMKKEGIQTRNRKVSSKNRKGKKFSATEENLYFSKNPASDQHFDLYSQSPGALGVYSHSSHSLPSTTAFHSHAGLPYPYHPSAAILPSMRKEERDDLLERTSNSK</sequence>
<keyword evidence="11" id="KW-0862">Zinc</keyword>
<dbReference type="Gene3D" id="3.30.50.10">
    <property type="entry name" value="Erythroid Transcription Factor GATA-1, subunit A"/>
    <property type="match status" value="2"/>
</dbReference>
<dbReference type="InterPro" id="IPR011009">
    <property type="entry name" value="Kinase-like_dom_sf"/>
</dbReference>
<dbReference type="SUPFAM" id="SSF56112">
    <property type="entry name" value="Protein kinase-like (PK-like)"/>
    <property type="match status" value="1"/>
</dbReference>
<keyword evidence="12 22" id="KW-0067">ATP-binding</keyword>
<evidence type="ECO:0000256" key="20">
    <source>
        <dbReference type="ARBA" id="ARBA00048367"/>
    </source>
</evidence>
<evidence type="ECO:0000256" key="18">
    <source>
        <dbReference type="ARBA" id="ARBA00023242"/>
    </source>
</evidence>
<organism evidence="26 27">
    <name type="scientific">Labeo rohita</name>
    <name type="common">Indian major carp</name>
    <name type="synonym">Cyprinus rohita</name>
    <dbReference type="NCBI Taxonomy" id="84645"/>
    <lineage>
        <taxon>Eukaryota</taxon>
        <taxon>Metazoa</taxon>
        <taxon>Chordata</taxon>
        <taxon>Craniata</taxon>
        <taxon>Vertebrata</taxon>
        <taxon>Euteleostomi</taxon>
        <taxon>Actinopterygii</taxon>
        <taxon>Neopterygii</taxon>
        <taxon>Teleostei</taxon>
        <taxon>Ostariophysi</taxon>
        <taxon>Cypriniformes</taxon>
        <taxon>Cyprinidae</taxon>
        <taxon>Labeoninae</taxon>
        <taxon>Labeonini</taxon>
        <taxon>Labeo</taxon>
    </lineage>
</organism>
<dbReference type="SMART" id="SM00220">
    <property type="entry name" value="S_TKc"/>
    <property type="match status" value="1"/>
</dbReference>
<keyword evidence="27" id="KW-1185">Reference proteome</keyword>
<keyword evidence="14" id="KW-0966">Cell projection</keyword>
<dbReference type="PROSITE" id="PS00344">
    <property type="entry name" value="GATA_ZN_FINGER_1"/>
    <property type="match status" value="1"/>
</dbReference>
<dbReference type="Proteomes" id="UP000830375">
    <property type="component" value="Unassembled WGS sequence"/>
</dbReference>
<dbReference type="InterPro" id="IPR048002">
    <property type="entry name" value="CDK20-like_STKc"/>
</dbReference>
<dbReference type="InterPro" id="IPR008271">
    <property type="entry name" value="Ser/Thr_kinase_AS"/>
</dbReference>
<feature type="domain" description="GATA-type" evidence="25">
    <location>
        <begin position="608"/>
        <end position="662"/>
    </location>
</feature>
<feature type="domain" description="GATA-type" evidence="25">
    <location>
        <begin position="659"/>
        <end position="701"/>
    </location>
</feature>
<feature type="region of interest" description="Disordered" evidence="23">
    <location>
        <begin position="381"/>
        <end position="410"/>
    </location>
</feature>
<dbReference type="PROSITE" id="PS50114">
    <property type="entry name" value="GATA_ZN_FINGER_2"/>
    <property type="match status" value="2"/>
</dbReference>
<evidence type="ECO:0000313" key="26">
    <source>
        <dbReference type="EMBL" id="KAI2662066.1"/>
    </source>
</evidence>
<feature type="compositionally biased region" description="Basic residues" evidence="23">
    <location>
        <begin position="701"/>
        <end position="714"/>
    </location>
</feature>
<dbReference type="PRINTS" id="PR00619">
    <property type="entry name" value="GATAZNFINGER"/>
</dbReference>
<evidence type="ECO:0000256" key="21">
    <source>
        <dbReference type="PROSITE-ProRule" id="PRU00094"/>
    </source>
</evidence>
<gene>
    <name evidence="26" type="ORF">H4Q32_007807</name>
</gene>
<dbReference type="SMART" id="SM00401">
    <property type="entry name" value="ZnF_GATA"/>
    <property type="match status" value="2"/>
</dbReference>
<evidence type="ECO:0000256" key="17">
    <source>
        <dbReference type="ARBA" id="ARBA00023163"/>
    </source>
</evidence>
<evidence type="ECO:0000259" key="24">
    <source>
        <dbReference type="PROSITE" id="PS50011"/>
    </source>
</evidence>
<comment type="subcellular location">
    <subcellularLocation>
        <location evidence="2">Cell projection</location>
        <location evidence="2">Cilium</location>
    </subcellularLocation>
    <subcellularLocation>
        <location evidence="1">Nucleus</location>
    </subcellularLocation>
</comment>
<dbReference type="InterPro" id="IPR017441">
    <property type="entry name" value="Protein_kinase_ATP_BS"/>
</dbReference>
<proteinExistence type="predicted"/>
<keyword evidence="7" id="KW-0677">Repeat</keyword>
<dbReference type="CDD" id="cd07832">
    <property type="entry name" value="STKc_CCRK"/>
    <property type="match status" value="1"/>
</dbReference>
<dbReference type="CDD" id="cd00202">
    <property type="entry name" value="ZnF_GATA"/>
    <property type="match status" value="2"/>
</dbReference>
<feature type="binding site" evidence="22">
    <location>
        <position position="74"/>
    </location>
    <ligand>
        <name>ATP</name>
        <dbReference type="ChEBI" id="CHEBI:30616"/>
    </ligand>
</feature>
<evidence type="ECO:0000256" key="7">
    <source>
        <dbReference type="ARBA" id="ARBA00022737"/>
    </source>
</evidence>